<keyword evidence="4 5" id="KW-0378">Hydrolase</keyword>
<dbReference type="EMBL" id="QQXL01000002">
    <property type="protein sequence ID" value="RKW71259.1"/>
    <property type="molecule type" value="Genomic_DNA"/>
</dbReference>
<dbReference type="InterPro" id="IPR005227">
    <property type="entry name" value="YqgF"/>
</dbReference>
<feature type="domain" description="YqgF/RNase H-like" evidence="6">
    <location>
        <begin position="15"/>
        <end position="121"/>
    </location>
</feature>
<dbReference type="Pfam" id="PF03652">
    <property type="entry name" value="RuvX"/>
    <property type="match status" value="1"/>
</dbReference>
<dbReference type="InterPro" id="IPR012337">
    <property type="entry name" value="RNaseH-like_sf"/>
</dbReference>
<dbReference type="GO" id="GO:0000967">
    <property type="term" value="P:rRNA 5'-end processing"/>
    <property type="evidence" value="ECO:0007669"/>
    <property type="project" value="UniProtKB-UniRule"/>
</dbReference>
<keyword evidence="1 5" id="KW-0963">Cytoplasm</keyword>
<evidence type="ECO:0000313" key="8">
    <source>
        <dbReference type="Proteomes" id="UP000273119"/>
    </source>
</evidence>
<dbReference type="HAMAP" id="MF_00651">
    <property type="entry name" value="Nuclease_YqgF"/>
    <property type="match status" value="1"/>
</dbReference>
<keyword evidence="3 5" id="KW-0540">Nuclease</keyword>
<dbReference type="AlphaFoldDB" id="A0A496PL64"/>
<comment type="caution">
    <text evidence="7">The sequence shown here is derived from an EMBL/GenBank/DDBJ whole genome shotgun (WGS) entry which is preliminary data.</text>
</comment>
<evidence type="ECO:0000256" key="2">
    <source>
        <dbReference type="ARBA" id="ARBA00022517"/>
    </source>
</evidence>
<evidence type="ECO:0000256" key="1">
    <source>
        <dbReference type="ARBA" id="ARBA00022490"/>
    </source>
</evidence>
<dbReference type="PANTHER" id="PTHR33317:SF4">
    <property type="entry name" value="POLYNUCLEOTIDYL TRANSFERASE, RIBONUCLEASE H-LIKE SUPERFAMILY PROTEIN"/>
    <property type="match status" value="1"/>
</dbReference>
<name>A0A496PL64_9MICC</name>
<comment type="function">
    <text evidence="5">Could be a nuclease involved in processing of the 5'-end of pre-16S rRNA.</text>
</comment>
<dbReference type="PANTHER" id="PTHR33317">
    <property type="entry name" value="POLYNUCLEOTIDYL TRANSFERASE, RIBONUCLEASE H-LIKE SUPERFAMILY PROTEIN"/>
    <property type="match status" value="1"/>
</dbReference>
<proteinExistence type="inferred from homology"/>
<dbReference type="NCBIfam" id="TIGR00250">
    <property type="entry name" value="RNAse_H_YqgF"/>
    <property type="match status" value="1"/>
</dbReference>
<dbReference type="GO" id="GO:0016788">
    <property type="term" value="F:hydrolase activity, acting on ester bonds"/>
    <property type="evidence" value="ECO:0007669"/>
    <property type="project" value="UniProtKB-UniRule"/>
</dbReference>
<organism evidence="7 8">
    <name type="scientific">Galactobacter caseinivorans</name>
    <dbReference type="NCBI Taxonomy" id="2676123"/>
    <lineage>
        <taxon>Bacteria</taxon>
        <taxon>Bacillati</taxon>
        <taxon>Actinomycetota</taxon>
        <taxon>Actinomycetes</taxon>
        <taxon>Micrococcales</taxon>
        <taxon>Micrococcaceae</taxon>
        <taxon>Galactobacter</taxon>
    </lineage>
</organism>
<dbReference type="Proteomes" id="UP000273119">
    <property type="component" value="Unassembled WGS sequence"/>
</dbReference>
<accession>A0A496PL64</accession>
<evidence type="ECO:0000259" key="6">
    <source>
        <dbReference type="SMART" id="SM00732"/>
    </source>
</evidence>
<dbReference type="InterPro" id="IPR037027">
    <property type="entry name" value="YqgF/RNaseH-like_dom_sf"/>
</dbReference>
<dbReference type="CDD" id="cd16964">
    <property type="entry name" value="YqgF"/>
    <property type="match status" value="1"/>
</dbReference>
<comment type="similarity">
    <text evidence="5">Belongs to the YqgF HJR family.</text>
</comment>
<keyword evidence="8" id="KW-1185">Reference proteome</keyword>
<gene>
    <name evidence="7" type="ORF">DWQ67_05290</name>
</gene>
<dbReference type="SMART" id="SM00732">
    <property type="entry name" value="YqgFc"/>
    <property type="match status" value="1"/>
</dbReference>
<sequence length="171" mass="18499">MRGAVSEETASLGRGVRLGIDVGKARVGVARSDPDGMIATPVRTLSRDLKKHSDQRVLLQLILEEDVTTVYVGLPKNLSGEHTPSTQDALDYAGELVQALQETGSAAQVRMVDERLSTVSAQRQLHQNGHTTKSSRSIIDQAAAVSILQQALELEHSRKKRAGQALRTTHS</sequence>
<dbReference type="GO" id="GO:0004518">
    <property type="term" value="F:nuclease activity"/>
    <property type="evidence" value="ECO:0007669"/>
    <property type="project" value="UniProtKB-KW"/>
</dbReference>
<reference evidence="7 8" key="1">
    <citation type="submission" date="2018-07" db="EMBL/GenBank/DDBJ databases">
        <title>Arthrobacter sp. nov., isolated from raw cow's milk with high bacterial count.</title>
        <authorList>
            <person name="Hahne J."/>
            <person name="Isele D."/>
            <person name="Lipski A."/>
        </authorList>
    </citation>
    <scope>NUCLEOTIDE SEQUENCE [LARGE SCALE GENOMIC DNA]</scope>
    <source>
        <strain evidence="7 8">JZ R-183</strain>
    </source>
</reference>
<dbReference type="SUPFAM" id="SSF53098">
    <property type="entry name" value="Ribonuclease H-like"/>
    <property type="match status" value="1"/>
</dbReference>
<dbReference type="InterPro" id="IPR006641">
    <property type="entry name" value="YqgF/RNaseH-like_dom"/>
</dbReference>
<evidence type="ECO:0000256" key="4">
    <source>
        <dbReference type="ARBA" id="ARBA00022801"/>
    </source>
</evidence>
<evidence type="ECO:0000256" key="5">
    <source>
        <dbReference type="HAMAP-Rule" id="MF_00651"/>
    </source>
</evidence>
<keyword evidence="2 5" id="KW-0690">Ribosome biogenesis</keyword>
<dbReference type="Gene3D" id="3.30.420.140">
    <property type="entry name" value="YqgF/RNase H-like domain"/>
    <property type="match status" value="1"/>
</dbReference>
<comment type="subcellular location">
    <subcellularLocation>
        <location evidence="5">Cytoplasm</location>
    </subcellularLocation>
</comment>
<evidence type="ECO:0000256" key="3">
    <source>
        <dbReference type="ARBA" id="ARBA00022722"/>
    </source>
</evidence>
<protein>
    <recommendedName>
        <fullName evidence="5">Putative pre-16S rRNA nuclease</fullName>
        <ecNumber evidence="5">3.1.-.-</ecNumber>
    </recommendedName>
</protein>
<evidence type="ECO:0000313" key="7">
    <source>
        <dbReference type="EMBL" id="RKW71259.1"/>
    </source>
</evidence>
<dbReference type="GO" id="GO:0005829">
    <property type="term" value="C:cytosol"/>
    <property type="evidence" value="ECO:0007669"/>
    <property type="project" value="TreeGrafter"/>
</dbReference>
<dbReference type="EC" id="3.1.-.-" evidence="5"/>